<dbReference type="InterPro" id="IPR013154">
    <property type="entry name" value="ADH-like_N"/>
</dbReference>
<reference evidence="10 11" key="1">
    <citation type="submission" date="2015-07" db="EMBL/GenBank/DDBJ databases">
        <title>Complete genome sequence of Mycobacterium goodii X7B, a facultative thermophilic biodesulfurizing bacterium.</title>
        <authorList>
            <person name="Yu B."/>
            <person name="Li F."/>
            <person name="Xu P."/>
        </authorList>
    </citation>
    <scope>NUCLEOTIDE SEQUENCE [LARGE SCALE GENOMIC DNA]</scope>
    <source>
        <strain evidence="10 11">X7B</strain>
    </source>
</reference>
<evidence type="ECO:0000256" key="1">
    <source>
        <dbReference type="ARBA" id="ARBA00001947"/>
    </source>
</evidence>
<dbReference type="SMART" id="SM00829">
    <property type="entry name" value="PKS_ER"/>
    <property type="match status" value="1"/>
</dbReference>
<dbReference type="PROSITE" id="PS00059">
    <property type="entry name" value="ADH_ZINC"/>
    <property type="match status" value="1"/>
</dbReference>
<accession>A0A0K0X8I7</accession>
<evidence type="ECO:0000313" key="11">
    <source>
        <dbReference type="Proteomes" id="UP000062255"/>
    </source>
</evidence>
<dbReference type="OrthoDB" id="3567264at2"/>
<dbReference type="CDD" id="cd05283">
    <property type="entry name" value="CAD1"/>
    <property type="match status" value="1"/>
</dbReference>
<evidence type="ECO:0000256" key="5">
    <source>
        <dbReference type="ARBA" id="ARBA00024074"/>
    </source>
</evidence>
<dbReference type="InterPro" id="IPR011032">
    <property type="entry name" value="GroES-like_sf"/>
</dbReference>
<dbReference type="InterPro" id="IPR036291">
    <property type="entry name" value="NAD(P)-bd_dom_sf"/>
</dbReference>
<comment type="function">
    <text evidence="7">Prefers aldehydes over alcohols.</text>
</comment>
<dbReference type="InterPro" id="IPR047109">
    <property type="entry name" value="CAD-like"/>
</dbReference>
<dbReference type="STRING" id="134601.AFA91_19440"/>
<evidence type="ECO:0000256" key="2">
    <source>
        <dbReference type="ARBA" id="ARBA00022723"/>
    </source>
</evidence>
<feature type="domain" description="Enoyl reductase (ER)" evidence="9">
    <location>
        <begin position="3"/>
        <end position="330"/>
    </location>
</feature>
<evidence type="ECO:0000256" key="6">
    <source>
        <dbReference type="ARBA" id="ARBA00048262"/>
    </source>
</evidence>
<dbReference type="EMBL" id="CP012150">
    <property type="protein sequence ID" value="AKS33705.1"/>
    <property type="molecule type" value="Genomic_DNA"/>
</dbReference>
<organism evidence="10 11">
    <name type="scientific">Mycolicibacterium goodii</name>
    <name type="common">Mycobacterium goodii</name>
    <dbReference type="NCBI Taxonomy" id="134601"/>
    <lineage>
        <taxon>Bacteria</taxon>
        <taxon>Bacillati</taxon>
        <taxon>Actinomycetota</taxon>
        <taxon>Actinomycetes</taxon>
        <taxon>Mycobacteriales</taxon>
        <taxon>Mycobacteriaceae</taxon>
        <taxon>Mycolicibacterium</taxon>
    </lineage>
</organism>
<comment type="cofactor">
    <cofactor evidence="1 8">
        <name>Zn(2+)</name>
        <dbReference type="ChEBI" id="CHEBI:29105"/>
    </cofactor>
</comment>
<keyword evidence="3 8" id="KW-0862">Zinc</keyword>
<dbReference type="AlphaFoldDB" id="A0A0K0X8I7"/>
<dbReference type="PATRIC" id="fig|134601.6.peg.4025"/>
<dbReference type="PANTHER" id="PTHR42683">
    <property type="entry name" value="ALDEHYDE REDUCTASE"/>
    <property type="match status" value="1"/>
</dbReference>
<evidence type="ECO:0000259" key="9">
    <source>
        <dbReference type="SMART" id="SM00829"/>
    </source>
</evidence>
<dbReference type="Pfam" id="PF08240">
    <property type="entry name" value="ADH_N"/>
    <property type="match status" value="1"/>
</dbReference>
<dbReference type="InterPro" id="IPR002328">
    <property type="entry name" value="ADH_Zn_CS"/>
</dbReference>
<dbReference type="EC" id="1.1.1.2" evidence="5"/>
<dbReference type="FunFam" id="3.40.50.720:FF:000022">
    <property type="entry name" value="Cinnamyl alcohol dehydrogenase"/>
    <property type="match status" value="1"/>
</dbReference>
<dbReference type="GO" id="GO:0008106">
    <property type="term" value="F:alcohol dehydrogenase (NADP+) activity"/>
    <property type="evidence" value="ECO:0007669"/>
    <property type="project" value="UniProtKB-EC"/>
</dbReference>
<dbReference type="GO" id="GO:0008270">
    <property type="term" value="F:zinc ion binding"/>
    <property type="evidence" value="ECO:0007669"/>
    <property type="project" value="InterPro"/>
</dbReference>
<dbReference type="Gene3D" id="3.40.50.720">
    <property type="entry name" value="NAD(P)-binding Rossmann-like Domain"/>
    <property type="match status" value="1"/>
</dbReference>
<keyword evidence="2 8" id="KW-0479">Metal-binding</keyword>
<keyword evidence="4" id="KW-0560">Oxidoreductase</keyword>
<dbReference type="InterPro" id="IPR020843">
    <property type="entry name" value="ER"/>
</dbReference>
<evidence type="ECO:0000256" key="7">
    <source>
        <dbReference type="ARBA" id="ARBA00056141"/>
    </source>
</evidence>
<dbReference type="InterPro" id="IPR013149">
    <property type="entry name" value="ADH-like_C"/>
</dbReference>
<sequence length="338" mass="36411">MTGPTEPFTTVTIERRDVGPTDVLLDIVYAGVCHTDVHHARAEFGHTHYPIVPGHEIAGIVREIGTEVTGVAVGDHVGIGCLVDSCRECAMCQAGQESYCRGGKVLTYNAIGRDGQVTLGGYSERLVADERFVAHIPDTLPLESAAPLMCAGITMYQPLKLWGAGPGKRVGILGFGGLGHIGVQISHAMGAHTTVLELNDDRRADAERFGADDYRTTDDIAALRDSFDLIVSTVPSSYDLSAHLDLLDFDGTFVNLGVPKEPLRIEPYAILTNRRKLVGSMSGGMPETQEMLDFCGEHGIAAQVEVISAKELDEAYDRLTKGDVRYRFVLDTATIAAP</sequence>
<protein>
    <recommendedName>
        <fullName evidence="5">alcohol dehydrogenase (NADP(+))</fullName>
        <ecNumber evidence="5">1.1.1.2</ecNumber>
    </recommendedName>
</protein>
<dbReference type="Proteomes" id="UP000062255">
    <property type="component" value="Chromosome"/>
</dbReference>
<comment type="catalytic activity">
    <reaction evidence="6">
        <text>a primary alcohol + NADP(+) = an aldehyde + NADPH + H(+)</text>
        <dbReference type="Rhea" id="RHEA:15937"/>
        <dbReference type="ChEBI" id="CHEBI:15378"/>
        <dbReference type="ChEBI" id="CHEBI:15734"/>
        <dbReference type="ChEBI" id="CHEBI:17478"/>
        <dbReference type="ChEBI" id="CHEBI:57783"/>
        <dbReference type="ChEBI" id="CHEBI:58349"/>
        <dbReference type="EC" id="1.1.1.2"/>
    </reaction>
</comment>
<name>A0A0K0X8I7_MYCGD</name>
<evidence type="ECO:0000313" key="10">
    <source>
        <dbReference type="EMBL" id="AKS33705.1"/>
    </source>
</evidence>
<comment type="similarity">
    <text evidence="8">Belongs to the zinc-containing alcohol dehydrogenase family.</text>
</comment>
<gene>
    <name evidence="10" type="ORF">AFA91_19440</name>
</gene>
<dbReference type="Gene3D" id="3.90.180.10">
    <property type="entry name" value="Medium-chain alcohol dehydrogenases, catalytic domain"/>
    <property type="match status" value="1"/>
</dbReference>
<dbReference type="SUPFAM" id="SSF51735">
    <property type="entry name" value="NAD(P)-binding Rossmann-fold domains"/>
    <property type="match status" value="1"/>
</dbReference>
<dbReference type="SUPFAM" id="SSF50129">
    <property type="entry name" value="GroES-like"/>
    <property type="match status" value="1"/>
</dbReference>
<proteinExistence type="inferred from homology"/>
<dbReference type="KEGG" id="mgo:AFA91_19440"/>
<evidence type="ECO:0000256" key="4">
    <source>
        <dbReference type="ARBA" id="ARBA00023002"/>
    </source>
</evidence>
<evidence type="ECO:0000256" key="3">
    <source>
        <dbReference type="ARBA" id="ARBA00022833"/>
    </source>
</evidence>
<dbReference type="Pfam" id="PF00107">
    <property type="entry name" value="ADH_zinc_N"/>
    <property type="match status" value="1"/>
</dbReference>
<evidence type="ECO:0000256" key="8">
    <source>
        <dbReference type="RuleBase" id="RU361277"/>
    </source>
</evidence>